<evidence type="ECO:0000313" key="1">
    <source>
        <dbReference type="Proteomes" id="UP000079169"/>
    </source>
</evidence>
<reference evidence="2" key="1">
    <citation type="submission" date="2025-08" db="UniProtKB">
        <authorList>
            <consortium name="RefSeq"/>
        </authorList>
    </citation>
    <scope>IDENTIFICATION</scope>
</reference>
<gene>
    <name evidence="2" type="primary">LOC113466542</name>
</gene>
<dbReference type="KEGG" id="dci:113466542"/>
<dbReference type="Pfam" id="PF06585">
    <property type="entry name" value="JHBP"/>
    <property type="match status" value="1"/>
</dbReference>
<dbReference type="PANTHER" id="PTHR11008:SF32">
    <property type="entry name" value="CIRCADIAN CLOCK-CONTROLLED PROTEIN DAYWAKE-RELATED"/>
    <property type="match status" value="1"/>
</dbReference>
<proteinExistence type="predicted"/>
<dbReference type="GeneID" id="113466542"/>
<accession>A0A3Q0ING7</accession>
<dbReference type="AlphaFoldDB" id="A0A3Q0ING7"/>
<dbReference type="PANTHER" id="PTHR11008">
    <property type="entry name" value="PROTEIN TAKEOUT-LIKE PROTEIN"/>
    <property type="match status" value="1"/>
</dbReference>
<sequence length="143" mass="16359">MNAFRPFYMTPCPQSMPPDEFNLCVTNMARTAFPYHIQGKLLALTDLKTEYSEYDLKIPRLNLLGNYQADGFFLFMAVNDKGPINITIVDLDLTVTTKFSKKVKKDKVLHMKLKDVSFKVNSIGRAYYYMGNLFQGALPLLSK</sequence>
<dbReference type="GO" id="GO:0005615">
    <property type="term" value="C:extracellular space"/>
    <property type="evidence" value="ECO:0007669"/>
    <property type="project" value="TreeGrafter"/>
</dbReference>
<organism evidence="1 2">
    <name type="scientific">Diaphorina citri</name>
    <name type="common">Asian citrus psyllid</name>
    <dbReference type="NCBI Taxonomy" id="121845"/>
    <lineage>
        <taxon>Eukaryota</taxon>
        <taxon>Metazoa</taxon>
        <taxon>Ecdysozoa</taxon>
        <taxon>Arthropoda</taxon>
        <taxon>Hexapoda</taxon>
        <taxon>Insecta</taxon>
        <taxon>Pterygota</taxon>
        <taxon>Neoptera</taxon>
        <taxon>Paraneoptera</taxon>
        <taxon>Hemiptera</taxon>
        <taxon>Sternorrhyncha</taxon>
        <taxon>Psylloidea</taxon>
        <taxon>Psyllidae</taxon>
        <taxon>Diaphorininae</taxon>
        <taxon>Diaphorina</taxon>
    </lineage>
</organism>
<dbReference type="InterPro" id="IPR038606">
    <property type="entry name" value="To_sf"/>
</dbReference>
<dbReference type="Proteomes" id="UP000079169">
    <property type="component" value="Unplaced"/>
</dbReference>
<protein>
    <submittedName>
        <fullName evidence="2">Uncharacterized protein LOC113466542</fullName>
    </submittedName>
</protein>
<keyword evidence="1" id="KW-1185">Reference proteome</keyword>
<dbReference type="RefSeq" id="XP_026677851.1">
    <property type="nucleotide sequence ID" value="XM_026822050.1"/>
</dbReference>
<evidence type="ECO:0000313" key="2">
    <source>
        <dbReference type="RefSeq" id="XP_026677851.1"/>
    </source>
</evidence>
<dbReference type="PaxDb" id="121845-A0A3Q0ING7"/>
<dbReference type="InterPro" id="IPR010562">
    <property type="entry name" value="Haemolymph_juvenile_hormone-bd"/>
</dbReference>
<dbReference type="Gene3D" id="3.15.10.30">
    <property type="entry name" value="Haemolymph juvenile hormone binding protein"/>
    <property type="match status" value="1"/>
</dbReference>
<name>A0A3Q0ING7_DIACI</name>